<keyword evidence="2" id="KW-0479">Metal-binding</keyword>
<dbReference type="Pfam" id="PF00884">
    <property type="entry name" value="Sulfatase"/>
    <property type="match status" value="1"/>
</dbReference>
<comment type="similarity">
    <text evidence="1">Belongs to the sulfatase family.</text>
</comment>
<evidence type="ECO:0000256" key="4">
    <source>
        <dbReference type="ARBA" id="ARBA00022837"/>
    </source>
</evidence>
<reference evidence="9" key="1">
    <citation type="submission" date="2021-01" db="EMBL/GenBank/DDBJ databases">
        <authorList>
            <person name="Corre E."/>
            <person name="Pelletier E."/>
            <person name="Niang G."/>
            <person name="Scheremetjew M."/>
            <person name="Finn R."/>
            <person name="Kale V."/>
            <person name="Holt S."/>
            <person name="Cochrane G."/>
            <person name="Meng A."/>
            <person name="Brown T."/>
            <person name="Cohen L."/>
        </authorList>
    </citation>
    <scope>NUCLEOTIDE SEQUENCE</scope>
    <source>
        <strain evidence="9">CCMP1510</strain>
    </source>
</reference>
<feature type="signal peptide" evidence="7">
    <location>
        <begin position="1"/>
        <end position="17"/>
    </location>
</feature>
<keyword evidence="7" id="KW-0732">Signal</keyword>
<evidence type="ECO:0000256" key="3">
    <source>
        <dbReference type="ARBA" id="ARBA00022801"/>
    </source>
</evidence>
<dbReference type="CDD" id="cd16029">
    <property type="entry name" value="4-S"/>
    <property type="match status" value="1"/>
</dbReference>
<dbReference type="GO" id="GO:0046872">
    <property type="term" value="F:metal ion binding"/>
    <property type="evidence" value="ECO:0007669"/>
    <property type="project" value="UniProtKB-KW"/>
</dbReference>
<dbReference type="GO" id="GO:0008484">
    <property type="term" value="F:sulfuric ester hydrolase activity"/>
    <property type="evidence" value="ECO:0007669"/>
    <property type="project" value="InterPro"/>
</dbReference>
<dbReference type="PROSITE" id="PS00149">
    <property type="entry name" value="SULFATASE_2"/>
    <property type="match status" value="1"/>
</dbReference>
<dbReference type="SUPFAM" id="SSF53649">
    <property type="entry name" value="Alkaline phosphatase-like"/>
    <property type="match status" value="1"/>
</dbReference>
<evidence type="ECO:0000259" key="8">
    <source>
        <dbReference type="Pfam" id="PF00884"/>
    </source>
</evidence>
<feature type="domain" description="Sulfatase N-terminal" evidence="8">
    <location>
        <begin position="19"/>
        <end position="353"/>
    </location>
</feature>
<dbReference type="Gene3D" id="3.30.1120.10">
    <property type="match status" value="1"/>
</dbReference>
<dbReference type="InterPro" id="IPR017850">
    <property type="entry name" value="Alkaline_phosphatase_core_sf"/>
</dbReference>
<evidence type="ECO:0000256" key="6">
    <source>
        <dbReference type="SAM" id="MobiDB-lite"/>
    </source>
</evidence>
<evidence type="ECO:0000256" key="2">
    <source>
        <dbReference type="ARBA" id="ARBA00022723"/>
    </source>
</evidence>
<sequence>MMVMKVIFVMILVRVECVPNIVMMIVDDMGWGDVGYNSEMPKTVSTPTIDTLANEGIKFPHFYTSPTCTASRAALMTGKYPMHLGLQDSVIHPSEPRGVPLNEKFLSEKLKERAGYRTVFIGKWHLGFAQKAYAPTRRGFEEFYGILTGGGDHFEHSSTETVAMRGPEYKQRATVMTGYNLWHNDVPVPLEEHQGVHTTTLYTRKTVEYINQMFPSGLPVFLVLAYQAIHAPIQGSPKARQCPTAATGKRRAMCQMIASVDESVETIENALQPFWNNTVLFFLSDNGGILRHGSSNGVLRGEKGSYYEGGIRVPAFISGGFLLPQSRNTKKLASYPGLIHITDLHTTALALADCYFPKTDDVDLDGVDHLTSLKNNKKQDDIFPRNHVAHNINSELFGSAGALRVGDYKLIVQARVSESEIYEYGQHMLQDDNWDEAELDQVIHQKLLRSPGESSLFNIVLNPTETDDPEHCDESEKCRDLYSLQDFQQIKDSMLTKWEELRQITPRSTELWQDDGPLADPANFGGIWTPWRDDMGYPYATYQLAEKSAHPNLAGDSAPRPALTQSVSTTNIDQHRRLSSSSSSPPPTATTTLGCAVQGSLFQRHHIALLFLAYFLGYYFGTQHHVSSSTNRHLTSNSGTKTPIATA</sequence>
<dbReference type="PANTHER" id="PTHR10342">
    <property type="entry name" value="ARYLSULFATASE"/>
    <property type="match status" value="1"/>
</dbReference>
<evidence type="ECO:0000256" key="5">
    <source>
        <dbReference type="ARBA" id="ARBA00023180"/>
    </source>
</evidence>
<dbReference type="InterPro" id="IPR024607">
    <property type="entry name" value="Sulfatase_CS"/>
</dbReference>
<feature type="region of interest" description="Disordered" evidence="6">
    <location>
        <begin position="551"/>
        <end position="590"/>
    </location>
</feature>
<keyword evidence="3" id="KW-0378">Hydrolase</keyword>
<evidence type="ECO:0000313" key="9">
    <source>
        <dbReference type="EMBL" id="CAE0368921.1"/>
    </source>
</evidence>
<dbReference type="AlphaFoldDB" id="A0A7S3JYB2"/>
<evidence type="ECO:0000256" key="1">
    <source>
        <dbReference type="ARBA" id="ARBA00008779"/>
    </source>
</evidence>
<dbReference type="InterPro" id="IPR000917">
    <property type="entry name" value="Sulfatase_N"/>
</dbReference>
<keyword evidence="5" id="KW-0325">Glycoprotein</keyword>
<organism evidence="9">
    <name type="scientific">Aureoumbra lagunensis</name>
    <dbReference type="NCBI Taxonomy" id="44058"/>
    <lineage>
        <taxon>Eukaryota</taxon>
        <taxon>Sar</taxon>
        <taxon>Stramenopiles</taxon>
        <taxon>Ochrophyta</taxon>
        <taxon>Pelagophyceae</taxon>
        <taxon>Pelagomonadales</taxon>
        <taxon>Aureoumbra</taxon>
    </lineage>
</organism>
<keyword evidence="4" id="KW-0106">Calcium</keyword>
<proteinExistence type="inferred from homology"/>
<dbReference type="InterPro" id="IPR047115">
    <property type="entry name" value="ARSB"/>
</dbReference>
<feature type="chain" id="PRO_5030750038" description="Sulfatase N-terminal domain-containing protein" evidence="7">
    <location>
        <begin position="18"/>
        <end position="647"/>
    </location>
</feature>
<protein>
    <recommendedName>
        <fullName evidence="8">Sulfatase N-terminal domain-containing protein</fullName>
    </recommendedName>
</protein>
<dbReference type="Gene3D" id="3.40.720.10">
    <property type="entry name" value="Alkaline Phosphatase, subunit A"/>
    <property type="match status" value="1"/>
</dbReference>
<feature type="region of interest" description="Disordered" evidence="6">
    <location>
        <begin position="628"/>
        <end position="647"/>
    </location>
</feature>
<name>A0A7S3JYB2_9STRA</name>
<evidence type="ECO:0000256" key="7">
    <source>
        <dbReference type="SAM" id="SignalP"/>
    </source>
</evidence>
<dbReference type="EMBL" id="HBIJ01014440">
    <property type="protein sequence ID" value="CAE0368921.1"/>
    <property type="molecule type" value="Transcribed_RNA"/>
</dbReference>
<gene>
    <name evidence="9" type="ORF">ALAG00032_LOCUS9684</name>
</gene>
<dbReference type="PANTHER" id="PTHR10342:SF274">
    <property type="entry name" value="ARYLSULFATASE B"/>
    <property type="match status" value="1"/>
</dbReference>
<accession>A0A7S3JYB2</accession>
<feature type="compositionally biased region" description="Polar residues" evidence="6">
    <location>
        <begin position="563"/>
        <end position="572"/>
    </location>
</feature>